<dbReference type="EMBL" id="JAIWYP010000004">
    <property type="protein sequence ID" value="KAH3842490.1"/>
    <property type="molecule type" value="Genomic_DNA"/>
</dbReference>
<accession>A0A9D4QUA3</accession>
<name>A0A9D4QUA3_DREPO</name>
<dbReference type="Proteomes" id="UP000828390">
    <property type="component" value="Unassembled WGS sequence"/>
</dbReference>
<protein>
    <submittedName>
        <fullName evidence="1">Uncharacterized protein</fullName>
    </submittedName>
</protein>
<comment type="caution">
    <text evidence="1">The sequence shown here is derived from an EMBL/GenBank/DDBJ whole genome shotgun (WGS) entry which is preliminary data.</text>
</comment>
<dbReference type="AlphaFoldDB" id="A0A9D4QUA3"/>
<reference evidence="1" key="2">
    <citation type="submission" date="2020-11" db="EMBL/GenBank/DDBJ databases">
        <authorList>
            <person name="McCartney M.A."/>
            <person name="Auch B."/>
            <person name="Kono T."/>
            <person name="Mallez S."/>
            <person name="Becker A."/>
            <person name="Gohl D.M."/>
            <person name="Silverstein K.A.T."/>
            <person name="Koren S."/>
            <person name="Bechman K.B."/>
            <person name="Herman A."/>
            <person name="Abrahante J.E."/>
            <person name="Garbe J."/>
        </authorList>
    </citation>
    <scope>NUCLEOTIDE SEQUENCE</scope>
    <source>
        <strain evidence="1">Duluth1</strain>
        <tissue evidence="1">Whole animal</tissue>
    </source>
</reference>
<evidence type="ECO:0000313" key="2">
    <source>
        <dbReference type="Proteomes" id="UP000828390"/>
    </source>
</evidence>
<evidence type="ECO:0000313" key="1">
    <source>
        <dbReference type="EMBL" id="KAH3842490.1"/>
    </source>
</evidence>
<sequence length="146" mass="16636">MQDPITRQRILTNYFLNEHCLPFSLAGDLLYLSKRLAEDKLALKDTNLSSTSAMYATTHGVSKSFKEYVKLKVKGKFVSLNIDVATNKNNEKVLNILIQFYDRQTASDYMSFGLKDPNVATAIEIIKSVLKCGVQEYNIEWTQIVF</sequence>
<reference evidence="1" key="1">
    <citation type="journal article" date="2019" name="bioRxiv">
        <title>The Genome of the Zebra Mussel, Dreissena polymorpha: A Resource for Invasive Species Research.</title>
        <authorList>
            <person name="McCartney M.A."/>
            <person name="Auch B."/>
            <person name="Kono T."/>
            <person name="Mallez S."/>
            <person name="Zhang Y."/>
            <person name="Obille A."/>
            <person name="Becker A."/>
            <person name="Abrahante J.E."/>
            <person name="Garbe J."/>
            <person name="Badalamenti J.P."/>
            <person name="Herman A."/>
            <person name="Mangelson H."/>
            <person name="Liachko I."/>
            <person name="Sullivan S."/>
            <person name="Sone E.D."/>
            <person name="Koren S."/>
            <person name="Silverstein K.A.T."/>
            <person name="Beckman K.B."/>
            <person name="Gohl D.M."/>
        </authorList>
    </citation>
    <scope>NUCLEOTIDE SEQUENCE</scope>
    <source>
        <strain evidence="1">Duluth1</strain>
        <tissue evidence="1">Whole animal</tissue>
    </source>
</reference>
<gene>
    <name evidence="1" type="ORF">DPMN_115986</name>
</gene>
<proteinExistence type="predicted"/>
<keyword evidence="2" id="KW-1185">Reference proteome</keyword>
<organism evidence="1 2">
    <name type="scientific">Dreissena polymorpha</name>
    <name type="common">Zebra mussel</name>
    <name type="synonym">Mytilus polymorpha</name>
    <dbReference type="NCBI Taxonomy" id="45954"/>
    <lineage>
        <taxon>Eukaryota</taxon>
        <taxon>Metazoa</taxon>
        <taxon>Spiralia</taxon>
        <taxon>Lophotrochozoa</taxon>
        <taxon>Mollusca</taxon>
        <taxon>Bivalvia</taxon>
        <taxon>Autobranchia</taxon>
        <taxon>Heteroconchia</taxon>
        <taxon>Euheterodonta</taxon>
        <taxon>Imparidentia</taxon>
        <taxon>Neoheterodontei</taxon>
        <taxon>Myida</taxon>
        <taxon>Dreissenoidea</taxon>
        <taxon>Dreissenidae</taxon>
        <taxon>Dreissena</taxon>
    </lineage>
</organism>